<dbReference type="EMBL" id="FUWJ01000001">
    <property type="protein sequence ID" value="SJZ30471.1"/>
    <property type="molecule type" value="Genomic_DNA"/>
</dbReference>
<dbReference type="OrthoDB" id="5325135at2"/>
<keyword evidence="1" id="KW-0812">Transmembrane</keyword>
<reference evidence="3" key="1">
    <citation type="submission" date="2017-02" db="EMBL/GenBank/DDBJ databases">
        <authorList>
            <person name="Varghese N."/>
            <person name="Submissions S."/>
        </authorList>
    </citation>
    <scope>NUCLEOTIDE SEQUENCE [LARGE SCALE GENOMIC DNA]</scope>
    <source>
        <strain evidence="3">ATCC 27094</strain>
    </source>
</reference>
<name>A0A1T4JJY1_9HYPH</name>
<dbReference type="Pfam" id="PF04964">
    <property type="entry name" value="Flp_Fap"/>
    <property type="match status" value="1"/>
</dbReference>
<protein>
    <submittedName>
        <fullName evidence="2">Flp pilus assembly protein, pilin Flp</fullName>
    </submittedName>
</protein>
<keyword evidence="1" id="KW-0472">Membrane</keyword>
<feature type="transmembrane region" description="Helical" evidence="1">
    <location>
        <begin position="20"/>
        <end position="38"/>
    </location>
</feature>
<evidence type="ECO:0000313" key="3">
    <source>
        <dbReference type="Proteomes" id="UP000190092"/>
    </source>
</evidence>
<dbReference type="AlphaFoldDB" id="A0A1T4JJY1"/>
<dbReference type="RefSeq" id="WP_139373673.1">
    <property type="nucleotide sequence ID" value="NZ_FUWJ01000001.1"/>
</dbReference>
<accession>A0A1T4JJY1</accession>
<evidence type="ECO:0000256" key="1">
    <source>
        <dbReference type="SAM" id="Phobius"/>
    </source>
</evidence>
<gene>
    <name evidence="2" type="ORF">SAMN02745126_00021</name>
</gene>
<keyword evidence="1" id="KW-1133">Transmembrane helix</keyword>
<organism evidence="2 3">
    <name type="scientific">Enhydrobacter aerosaccus</name>
    <dbReference type="NCBI Taxonomy" id="225324"/>
    <lineage>
        <taxon>Bacteria</taxon>
        <taxon>Pseudomonadati</taxon>
        <taxon>Pseudomonadota</taxon>
        <taxon>Alphaproteobacteria</taxon>
        <taxon>Hyphomicrobiales</taxon>
        <taxon>Enhydrobacter</taxon>
    </lineage>
</organism>
<dbReference type="Proteomes" id="UP000190092">
    <property type="component" value="Unassembled WGS sequence"/>
</dbReference>
<proteinExistence type="predicted"/>
<dbReference type="InterPro" id="IPR007047">
    <property type="entry name" value="Flp_Fap"/>
</dbReference>
<evidence type="ECO:0000313" key="2">
    <source>
        <dbReference type="EMBL" id="SJZ30471.1"/>
    </source>
</evidence>
<keyword evidence="3" id="KW-1185">Reference proteome</keyword>
<sequence length="53" mass="5574">MSAIFRRLVVDDQASTAIEYSLIAGLISIAAVSAFTSIGQKVMNFLAPITSAL</sequence>